<dbReference type="GO" id="GO:0032259">
    <property type="term" value="P:methylation"/>
    <property type="evidence" value="ECO:0007669"/>
    <property type="project" value="UniProtKB-KW"/>
</dbReference>
<dbReference type="GO" id="GO:0008757">
    <property type="term" value="F:S-adenosylmethionine-dependent methyltransferase activity"/>
    <property type="evidence" value="ECO:0007669"/>
    <property type="project" value="InterPro"/>
</dbReference>
<sequence length="247" mass="28302">MNFNDWFNFGQSRKFIEINPNPDECSFGYEIDYPLEIKNVDVYDEKYLDLRSVKKFIKMGINNGWIKNEGCMKHELKNQFVKLTDGRSLESFDKGHVGICVDDSSPEVVNFLINEAKKISDSNLFFDIGVGEGIPVSIAAKKYKYTGGIDIDPELVKISKEKVPNSNITIEDAFNLTLEDKKSHIYMFNPFDNYILEAFLTNNNAIIKKNGSLILYHNNYQADHLLKLFGYTPLLKNVGGLNIYQLK</sequence>
<accession>A0A6J7WNK8</accession>
<dbReference type="InterPro" id="IPR029063">
    <property type="entry name" value="SAM-dependent_MTases_sf"/>
</dbReference>
<dbReference type="Pfam" id="PF08241">
    <property type="entry name" value="Methyltransf_11"/>
    <property type="match status" value="1"/>
</dbReference>
<keyword evidence="2" id="KW-0808">Transferase</keyword>
<dbReference type="SUPFAM" id="SSF53335">
    <property type="entry name" value="S-adenosyl-L-methionine-dependent methyltransferases"/>
    <property type="match status" value="1"/>
</dbReference>
<gene>
    <name evidence="2" type="ORF">UFOVP204_164</name>
</gene>
<name>A0A6J7WNK8_9CAUD</name>
<dbReference type="InterPro" id="IPR013216">
    <property type="entry name" value="Methyltransf_11"/>
</dbReference>
<dbReference type="EMBL" id="LR798257">
    <property type="protein sequence ID" value="CAB5218282.1"/>
    <property type="molecule type" value="Genomic_DNA"/>
</dbReference>
<keyword evidence="2" id="KW-0489">Methyltransferase</keyword>
<protein>
    <submittedName>
        <fullName evidence="2">Methyltransferase type 11</fullName>
    </submittedName>
</protein>
<dbReference type="Gene3D" id="3.40.50.150">
    <property type="entry name" value="Vaccinia Virus protein VP39"/>
    <property type="match status" value="1"/>
</dbReference>
<evidence type="ECO:0000259" key="1">
    <source>
        <dbReference type="Pfam" id="PF08241"/>
    </source>
</evidence>
<evidence type="ECO:0000313" key="2">
    <source>
        <dbReference type="EMBL" id="CAB5218282.1"/>
    </source>
</evidence>
<reference evidence="2" key="1">
    <citation type="submission" date="2020-05" db="EMBL/GenBank/DDBJ databases">
        <authorList>
            <person name="Chiriac C."/>
            <person name="Salcher M."/>
            <person name="Ghai R."/>
            <person name="Kavagutti S V."/>
        </authorList>
    </citation>
    <scope>NUCLEOTIDE SEQUENCE</scope>
</reference>
<feature type="domain" description="Methyltransferase type 11" evidence="1">
    <location>
        <begin position="127"/>
        <end position="214"/>
    </location>
</feature>
<proteinExistence type="predicted"/>
<organism evidence="2">
    <name type="scientific">uncultured Caudovirales phage</name>
    <dbReference type="NCBI Taxonomy" id="2100421"/>
    <lineage>
        <taxon>Viruses</taxon>
        <taxon>Duplodnaviria</taxon>
        <taxon>Heunggongvirae</taxon>
        <taxon>Uroviricota</taxon>
        <taxon>Caudoviricetes</taxon>
        <taxon>Peduoviridae</taxon>
        <taxon>Maltschvirus</taxon>
        <taxon>Maltschvirus maltsch</taxon>
    </lineage>
</organism>